<dbReference type="EMBL" id="FOEF01000006">
    <property type="protein sequence ID" value="SEP32186.1"/>
    <property type="molecule type" value="Genomic_DNA"/>
</dbReference>
<evidence type="ECO:0000313" key="3">
    <source>
        <dbReference type="Proteomes" id="UP000198582"/>
    </source>
</evidence>
<gene>
    <name evidence="2" type="ORF">SAMN04489732_10617</name>
</gene>
<dbReference type="Proteomes" id="UP000198582">
    <property type="component" value="Unassembled WGS sequence"/>
</dbReference>
<reference evidence="2 3" key="1">
    <citation type="submission" date="2016-10" db="EMBL/GenBank/DDBJ databases">
        <authorList>
            <person name="de Groot N.N."/>
        </authorList>
    </citation>
    <scope>NUCLEOTIDE SEQUENCE [LARGE SCALE GENOMIC DNA]</scope>
    <source>
        <strain evidence="2 3">DSM 44993</strain>
    </source>
</reference>
<dbReference type="PROSITE" id="PS51787">
    <property type="entry name" value="LON_N"/>
    <property type="match status" value="1"/>
</dbReference>
<dbReference type="Gene3D" id="2.30.130.40">
    <property type="entry name" value="LON domain-like"/>
    <property type="match status" value="1"/>
</dbReference>
<organism evidence="2 3">
    <name type="scientific">Amycolatopsis saalfeldensis</name>
    <dbReference type="NCBI Taxonomy" id="394193"/>
    <lineage>
        <taxon>Bacteria</taxon>
        <taxon>Bacillati</taxon>
        <taxon>Actinomycetota</taxon>
        <taxon>Actinomycetes</taxon>
        <taxon>Pseudonocardiales</taxon>
        <taxon>Pseudonocardiaceae</taxon>
        <taxon>Amycolatopsis</taxon>
    </lineage>
</organism>
<dbReference type="SMART" id="SM00464">
    <property type="entry name" value="LON"/>
    <property type="match status" value="1"/>
</dbReference>
<dbReference type="InterPro" id="IPR046336">
    <property type="entry name" value="Lon_prtase_N_sf"/>
</dbReference>
<proteinExistence type="predicted"/>
<name>A0A1H8WX09_9PSEU</name>
<keyword evidence="3" id="KW-1185">Reference proteome</keyword>
<dbReference type="SUPFAM" id="SSF88697">
    <property type="entry name" value="PUA domain-like"/>
    <property type="match status" value="1"/>
</dbReference>
<protein>
    <recommendedName>
        <fullName evidence="1">Lon N-terminal domain-containing protein</fullName>
    </recommendedName>
</protein>
<sequence>MPGYPYGGRVTEPEQDPSGTATLPLFPLQTVLLPGTHLPLHIFEPRYRQLVSDLVGGGVPGREFGVIALRAPLVREVTGLDHVYGVGCATVLREAKRLPDGRYDVVSTASRRFRLREIDSTSAPYLMGVVDWLPDEVVPAAANDTAARLGEVARAAHERYCEAAWHAEDWHPPAEDADLAELAYQLAADCLLPVEDRQLLLEEAHPLRRLRIVCRLLTREAGFLSTLSAVPLPPTELADFTKPANLN</sequence>
<accession>A0A1H8WX09</accession>
<dbReference type="PANTHER" id="PTHR46732:SF8">
    <property type="entry name" value="ATP-DEPENDENT PROTEASE LA (LON) DOMAIN PROTEIN"/>
    <property type="match status" value="1"/>
</dbReference>
<dbReference type="Pfam" id="PF02190">
    <property type="entry name" value="LON_substr_bdg"/>
    <property type="match status" value="1"/>
</dbReference>
<dbReference type="AlphaFoldDB" id="A0A1H8WX09"/>
<dbReference type="STRING" id="394193.SAMN04489732_10617"/>
<evidence type="ECO:0000313" key="2">
    <source>
        <dbReference type="EMBL" id="SEP32186.1"/>
    </source>
</evidence>
<dbReference type="PANTHER" id="PTHR46732">
    <property type="entry name" value="ATP-DEPENDENT PROTEASE LA (LON) DOMAIN PROTEIN"/>
    <property type="match status" value="1"/>
</dbReference>
<dbReference type="InterPro" id="IPR003111">
    <property type="entry name" value="Lon_prtase_N"/>
</dbReference>
<feature type="domain" description="Lon N-terminal" evidence="1">
    <location>
        <begin position="20"/>
        <end position="221"/>
    </location>
</feature>
<evidence type="ECO:0000259" key="1">
    <source>
        <dbReference type="PROSITE" id="PS51787"/>
    </source>
</evidence>
<dbReference type="InterPro" id="IPR015947">
    <property type="entry name" value="PUA-like_sf"/>
</dbReference>